<sequence length="542" mass="60431">MSKFYSALCLGLSLYCGAAFSASQQDIRQSGFVYCVNGVLNTFNPQLASSGLTVDTLAAQLYDRLLGVDPYTYRLVPELASGWEVRDHGATYIFRLRHGVNFQSTNWFTPHRSLNADDVVFSFSRMFDRSNPWHQVGGGNYPYFDSLQFTDNVLSIKTLDNYTVEFRLAHPDASFLWHIATHYAPVLSKEYADQLTASGHQEAMDSHPVGTGPFQLAEYRSGQFIRLIRNPQYWKGVPRMQQVVIDIGAGGTGRLSKLLTGECDVLAYPAASQLSILRDDPRLRMALRPGMNIAYLAFNTRKPPLDNPEVRKALSLAINNERLISSIYYGTAETAASVLPRASWAYDNRTRISDYNPQQAQQRLKQLGIQDLHLKLMVPVASQPWNPSPLKTAELIQADLGRIGVSVDIVPVEGRFQEAQLMSLNHDLTLAGWATDSNDPDSFFRPLLSCAAINSATNYAHWCYPAFDQILQSALTSQQLADRIDSYDQAQQMLADQLPVLPLASSLRLQAYRYDIKGLVLSPFGNTSFAGVYRDDSEGNAP</sequence>
<dbReference type="PANTHER" id="PTHR30290:SF28">
    <property type="entry name" value="ABC TRANSPORTER PERIPLASMIC-BINDING PROTEIN SAPA-RELATED"/>
    <property type="match status" value="1"/>
</dbReference>
<evidence type="ECO:0000313" key="4">
    <source>
        <dbReference type="Proteomes" id="UP001596215"/>
    </source>
</evidence>
<evidence type="ECO:0000256" key="1">
    <source>
        <dbReference type="SAM" id="SignalP"/>
    </source>
</evidence>
<dbReference type="PANTHER" id="PTHR30290">
    <property type="entry name" value="PERIPLASMIC BINDING COMPONENT OF ABC TRANSPORTER"/>
    <property type="match status" value="1"/>
</dbReference>
<evidence type="ECO:0000313" key="3">
    <source>
        <dbReference type="EMBL" id="MFC6360691.1"/>
    </source>
</evidence>
<gene>
    <name evidence="3" type="primary">sapA</name>
    <name evidence="3" type="ORF">ACFP73_00995</name>
</gene>
<dbReference type="SUPFAM" id="SSF53850">
    <property type="entry name" value="Periplasmic binding protein-like II"/>
    <property type="match status" value="1"/>
</dbReference>
<evidence type="ECO:0000259" key="2">
    <source>
        <dbReference type="Pfam" id="PF00496"/>
    </source>
</evidence>
<dbReference type="InterPro" id="IPR039424">
    <property type="entry name" value="SBP_5"/>
</dbReference>
<feature type="signal peptide" evidence="1">
    <location>
        <begin position="1"/>
        <end position="21"/>
    </location>
</feature>
<protein>
    <submittedName>
        <fullName evidence="3">ABC transporter substrate-binding protein SapA</fullName>
    </submittedName>
</protein>
<reference evidence="4" key="1">
    <citation type="journal article" date="2019" name="Int. J. Syst. Evol. Microbiol.">
        <title>The Global Catalogue of Microorganisms (GCM) 10K type strain sequencing project: providing services to taxonomists for standard genome sequencing and annotation.</title>
        <authorList>
            <consortium name="The Broad Institute Genomics Platform"/>
            <consortium name="The Broad Institute Genome Sequencing Center for Infectious Disease"/>
            <person name="Wu L."/>
            <person name="Ma J."/>
        </authorList>
    </citation>
    <scope>NUCLEOTIDE SEQUENCE [LARGE SCALE GENOMIC DNA]</scope>
    <source>
        <strain evidence="4">CGMCC 4.1530</strain>
    </source>
</reference>
<keyword evidence="1" id="KW-0732">Signal</keyword>
<dbReference type="CDD" id="cd08493">
    <property type="entry name" value="PBP2_DppA_like"/>
    <property type="match status" value="1"/>
</dbReference>
<feature type="chain" id="PRO_5045535830" evidence="1">
    <location>
        <begin position="22"/>
        <end position="542"/>
    </location>
</feature>
<keyword evidence="4" id="KW-1185">Reference proteome</keyword>
<organism evidence="3 4">
    <name type="scientific">Tatumella punctata</name>
    <dbReference type="NCBI Taxonomy" id="399969"/>
    <lineage>
        <taxon>Bacteria</taxon>
        <taxon>Pseudomonadati</taxon>
        <taxon>Pseudomonadota</taxon>
        <taxon>Gammaproteobacteria</taxon>
        <taxon>Enterobacterales</taxon>
        <taxon>Erwiniaceae</taxon>
        <taxon>Tatumella</taxon>
    </lineage>
</organism>
<comment type="caution">
    <text evidence="3">The sequence shown here is derived from an EMBL/GenBank/DDBJ whole genome shotgun (WGS) entry which is preliminary data.</text>
</comment>
<dbReference type="InterPro" id="IPR000914">
    <property type="entry name" value="SBP_5_dom"/>
</dbReference>
<dbReference type="Proteomes" id="UP001596215">
    <property type="component" value="Unassembled WGS sequence"/>
</dbReference>
<name>A0ABW1VLL9_9GAMM</name>
<accession>A0ABW1VLL9</accession>
<feature type="domain" description="Solute-binding protein family 5" evidence="2">
    <location>
        <begin position="75"/>
        <end position="454"/>
    </location>
</feature>
<dbReference type="Pfam" id="PF00496">
    <property type="entry name" value="SBP_bac_5"/>
    <property type="match status" value="1"/>
</dbReference>
<dbReference type="RefSeq" id="WP_343877480.1">
    <property type="nucleotide sequence ID" value="NZ_BAAAFW010000059.1"/>
</dbReference>
<proteinExistence type="predicted"/>
<dbReference type="Gene3D" id="3.10.105.10">
    <property type="entry name" value="Dipeptide-binding Protein, Domain 3"/>
    <property type="match status" value="1"/>
</dbReference>
<dbReference type="Gene3D" id="3.90.76.10">
    <property type="entry name" value="Dipeptide-binding Protein, Domain 1"/>
    <property type="match status" value="1"/>
</dbReference>
<dbReference type="InterPro" id="IPR030678">
    <property type="entry name" value="Peptide/Ni-bd"/>
</dbReference>
<dbReference type="PIRSF" id="PIRSF002741">
    <property type="entry name" value="MppA"/>
    <property type="match status" value="1"/>
</dbReference>
<dbReference type="NCBIfam" id="NF011689">
    <property type="entry name" value="PRK15109.1"/>
    <property type="match status" value="1"/>
</dbReference>
<dbReference type="EMBL" id="JBHSUC010000001">
    <property type="protein sequence ID" value="MFC6360691.1"/>
    <property type="molecule type" value="Genomic_DNA"/>
</dbReference>
<dbReference type="Gene3D" id="3.40.190.10">
    <property type="entry name" value="Periplasmic binding protein-like II"/>
    <property type="match status" value="1"/>
</dbReference>